<reference evidence="1" key="1">
    <citation type="journal article" date="2014" name="Int. J. Syst. Evol. Microbiol.">
        <title>Complete genome sequence of Corynebacterium casei LMG S-19264T (=DSM 44701T), isolated from a smear-ripened cheese.</title>
        <authorList>
            <consortium name="US DOE Joint Genome Institute (JGI-PGF)"/>
            <person name="Walter F."/>
            <person name="Albersmeier A."/>
            <person name="Kalinowski J."/>
            <person name="Ruckert C."/>
        </authorList>
    </citation>
    <scope>NUCLEOTIDE SEQUENCE</scope>
    <source>
        <strain evidence="1">CGMCC 1.12195</strain>
    </source>
</reference>
<organism evidence="1 2">
    <name type="scientific">Parapedobacter pyrenivorans</name>
    <dbReference type="NCBI Taxonomy" id="1305674"/>
    <lineage>
        <taxon>Bacteria</taxon>
        <taxon>Pseudomonadati</taxon>
        <taxon>Bacteroidota</taxon>
        <taxon>Sphingobacteriia</taxon>
        <taxon>Sphingobacteriales</taxon>
        <taxon>Sphingobacteriaceae</taxon>
        <taxon>Parapedobacter</taxon>
    </lineage>
</organism>
<sequence length="1044" mass="117633">MKDGLSQQQRIARLAALHRFKPVYHAREVLLKQVLAIAGAIRYHNADDIPDGYFDQLLVDLEGLLSVDRGANGIPEGYMEPGQALLYAFLEQLHRLADGFNDRWHGLADWYVSDVLQVDSLPPVADRAVITFQKKGTDVVIVPRATSITDGNAKFNQRIRYRLVEDLTICDVRVHAAYLLYFERHPEVFPANIFEAVTAIRKMNLLENPSASRLMFGTDFYAGRSEQQPIGLQIASPGLLLREGKRNVTLSFVTEKLRLGGFSQLRKVVIVLKSLQATLPFNTPWKEAKLIGLQKVFNQLFYLEISTADGWTAIPNYFFSIGGMDSALALKFELSEQFAATVPCRNDSHGIASEYPMLKILINRDSWLFPYAWLQHLLLTKIVIDARVEGITDILFYNDLGRVDLSAPFAPFGINTSLGAWFTVGNYEMASKNTESLDLSIEWQQLPIIPGGLQSHYAHYGADIDNRSFVIQPSYLADYKWRDTHQRKPLFLFATEDELPSGGPEPAGKLVGESMLRNVNVANMPPIKIDEATYDYGFRSKAGFVNFELKGPDIGFGEHVYRDLFTTSLIKQALRKRRKISVNSPVNPLIKRISLSYTARDEINVLIDPSPQGTALYHVHPFGTKKIYPTLEKAPLPFAYSTPHDANLLFELDGAKSHDEFQFYIEFMPQNREVSREEIPVVTWYWGDSYQWQKLPSGTVLKNTTRNFLTSGMIKFRLPAVPEQGIRDCNGRIWLCAAITQNEHAVSSIKRIVINSVEVQRDPAYFQTALPDGFVLDATEVKHPGIATVEQITPFTGEITQESAQAKLLRVSEYSSHRGRAVTPRDFERMVLQQFPTVRKVKCLPATDVKKNHGRTATTPGVVTLVVVPQTDPAATQPFARCSPELLLDIEEYLGPRVSAYVTRIDAINPICEEVMVRCQVVLFDHAADDNFQLLATNVINHCIAPWRGTDEAPILGYTFTLQQLQDELSVLPQIKDIQQLEVIQLINGDKTRYILKSEVNLQESIAPTRQHAVMVPASYHVVSSTLDRQFGINEMSIDENFVL</sequence>
<keyword evidence="2" id="KW-1185">Reference proteome</keyword>
<evidence type="ECO:0000313" key="2">
    <source>
        <dbReference type="Proteomes" id="UP000660862"/>
    </source>
</evidence>
<dbReference type="EMBL" id="BMER01000003">
    <property type="protein sequence ID" value="GGG92455.1"/>
    <property type="molecule type" value="Genomic_DNA"/>
</dbReference>
<dbReference type="AlphaFoldDB" id="A0A917HV97"/>
<name>A0A917HV97_9SPHI</name>
<proteinExistence type="predicted"/>
<protein>
    <recommendedName>
        <fullName evidence="3">Baseplate J-like protein</fullName>
    </recommendedName>
</protein>
<dbReference type="Proteomes" id="UP000660862">
    <property type="component" value="Unassembled WGS sequence"/>
</dbReference>
<comment type="caution">
    <text evidence="1">The sequence shown here is derived from an EMBL/GenBank/DDBJ whole genome shotgun (WGS) entry which is preliminary data.</text>
</comment>
<evidence type="ECO:0000313" key="1">
    <source>
        <dbReference type="EMBL" id="GGG92455.1"/>
    </source>
</evidence>
<gene>
    <name evidence="1" type="ORF">GCM10007415_29050</name>
</gene>
<accession>A0A917HV97</accession>
<evidence type="ECO:0008006" key="3">
    <source>
        <dbReference type="Google" id="ProtNLM"/>
    </source>
</evidence>
<reference evidence="1" key="2">
    <citation type="submission" date="2020-09" db="EMBL/GenBank/DDBJ databases">
        <authorList>
            <person name="Sun Q."/>
            <person name="Zhou Y."/>
        </authorList>
    </citation>
    <scope>NUCLEOTIDE SEQUENCE</scope>
    <source>
        <strain evidence="1">CGMCC 1.12195</strain>
    </source>
</reference>
<dbReference type="RefSeq" id="WP_188506794.1">
    <property type="nucleotide sequence ID" value="NZ_BMER01000003.1"/>
</dbReference>